<dbReference type="PANTHER" id="PTHR14374:SF0">
    <property type="entry name" value="TRAFFICKING PROTEIN PARTICLE COMPLEX SUBUNIT 11"/>
    <property type="match status" value="1"/>
</dbReference>
<name>A0A2N5SY51_9BASI</name>
<dbReference type="Proteomes" id="UP000235388">
    <property type="component" value="Unassembled WGS sequence"/>
</dbReference>
<accession>A0A2N5SY51</accession>
<dbReference type="Pfam" id="PF11817">
    <property type="entry name" value="Foie-gras_1"/>
    <property type="match status" value="1"/>
</dbReference>
<dbReference type="STRING" id="200324.A0A2N5SY51"/>
<dbReference type="InterPro" id="IPR021773">
    <property type="entry name" value="TPC11"/>
</dbReference>
<evidence type="ECO:0000259" key="2">
    <source>
        <dbReference type="Pfam" id="PF11817"/>
    </source>
</evidence>
<dbReference type="EMBL" id="PGCJ01000836">
    <property type="protein sequence ID" value="PLW18161.1"/>
    <property type="molecule type" value="Genomic_DNA"/>
</dbReference>
<evidence type="ECO:0000313" key="4">
    <source>
        <dbReference type="Proteomes" id="UP000235388"/>
    </source>
</evidence>
<proteinExistence type="predicted"/>
<keyword evidence="4" id="KW-1185">Reference proteome</keyword>
<feature type="compositionally biased region" description="Basic and acidic residues" evidence="1">
    <location>
        <begin position="952"/>
        <end position="968"/>
    </location>
</feature>
<feature type="domain" description="Trafficking protein particle complex subunit 11" evidence="2">
    <location>
        <begin position="349"/>
        <end position="594"/>
    </location>
</feature>
<sequence>MDTLPNEFLSHHQPLMFFAGIEPQSTTPAAEEQAKNPPKNPFEGLIQSLRAVLASKPSHPSIWIPRQTPQPTPDYRVLLVSKSIRFPPRKTRPSSISITTSTNAVSHSPLSPLSQTSPLFPDGIMTPIWIRKHRDMIPSVFVLTLKLWEPSQPPTQQTKPDEYQHDRPEYEQFDNELIYEIIERKKTTSERGIKLAVIILTSRYMLDNPQLDTRLSYIRKKSSLDTRASLFVLSPVPPHDVVNFVHTLKAELYESTIDYYREHSRRVRRKRSRSTSNAFAQSSSYHQPGQPVITPLSPQGWSVRSDYKLATFAEFRQEYEVAIKSYEDCWEGLLQMFNSTAVLPPRTKRWAEAKVLVDCINFKISKLYLYSNEPTRAMYQFNKHIHKFRELCNGWGIGDETYEFWAWLSKQYTVLADLVDMGCRNGMRLPNLCPPPILASEKARTSLPIMSDSRLLGSGAVNLTGVLVHPGFYYFYGAQCAVERRNKFQASDAAEEEMRSIAQSKGEPSSFQPSIALVHERKINHGELIISLYTKAYEIFKTVGSSRMTLFLALKIALVHYHQNDHMTAWKFFDRIIPSYRKGSFDTLLDSVLYLSYRALDALVAKTKDTPNPEAGPAVNEATELLKIGLELLGKEIPTLPNDSCHDICTSLTSWIRPNPELQPSEAELMTLPVVPSVFPVQSQVAFWEPSIQLGEEVEFQVLLRIPKTFADCQPTIAQLGLKFTSLPVLTIIHEASQSRLPAQTLDVGILSDESSSHQLNLQVTDKSHWLITGRIKPSAINQITLEQVFFRFDRIFDRHHFEFVLTPANQALNRPLWIERFEDTSNEPVFLHTESFESMCKVQHRKPQVSFSLECEPCGIVNKRQQVHIEICNQEQESLSLKLLVKLQSTSADDHLEMDDQVHRISQTSTLKLGSIQPGETLKKVMSLVPTRLIGLRVLDLNLVIKATVDHRKTEENSEEKEDKGGGDDDDDDGDDDLKLESLKVFRINREAYVDVGDPIQIHSKIQSFPQPHHPTHLSYFKPFKPLHRLNLNILISNFSLQTHPSFVCMLNSVKIQSVSLSLENASSPSRTISCSLPNNSSSDLDIDLKIGDSFAISYIVEIELDSLQQKVAGCSFEVIWVCSSPDGIQESHSKQIPIEMNMPIVAPITVLTNLKPHLKLMEPVKVDYTIENRDATKTADVFVKLVEQPSTSSKRESSASEWLISGPKLMNSILVLPRSSKTISLLAVPTKLGQISGPKMEFFQRVMNPRHAAMGMMSPSTRSPPDRQQQPTLSSLKDLQELESGAYDASGPLDHADADSSRFDGLRSPALSHSHSHSHLVPIDVFRSHTVVVEKLAITGRDPSLIDDHQSAQSQNRLSKNLDHALKVVVLPA</sequence>
<evidence type="ECO:0000313" key="3">
    <source>
        <dbReference type="EMBL" id="PLW18161.1"/>
    </source>
</evidence>
<reference evidence="3 4" key="1">
    <citation type="submission" date="2017-11" db="EMBL/GenBank/DDBJ databases">
        <title>De novo assembly and phasing of dikaryotic genomes from two isolates of Puccinia coronata f. sp. avenae, the causal agent of oat crown rust.</title>
        <authorList>
            <person name="Miller M.E."/>
            <person name="Zhang Y."/>
            <person name="Omidvar V."/>
            <person name="Sperschneider J."/>
            <person name="Schwessinger B."/>
            <person name="Raley C."/>
            <person name="Palmer J.M."/>
            <person name="Garnica D."/>
            <person name="Upadhyaya N."/>
            <person name="Rathjen J."/>
            <person name="Taylor J.M."/>
            <person name="Park R.F."/>
            <person name="Dodds P.N."/>
            <person name="Hirsch C.D."/>
            <person name="Kianian S.F."/>
            <person name="Figueroa M."/>
        </authorList>
    </citation>
    <scope>NUCLEOTIDE SEQUENCE [LARGE SCALE GENOMIC DNA]</scope>
    <source>
        <strain evidence="3">12NC29</strain>
    </source>
</reference>
<feature type="compositionally biased region" description="Low complexity" evidence="1">
    <location>
        <begin position="94"/>
        <end position="112"/>
    </location>
</feature>
<dbReference type="PANTHER" id="PTHR14374">
    <property type="entry name" value="FOIE GRAS"/>
    <property type="match status" value="1"/>
</dbReference>
<organism evidence="3 4">
    <name type="scientific">Puccinia coronata f. sp. avenae</name>
    <dbReference type="NCBI Taxonomy" id="200324"/>
    <lineage>
        <taxon>Eukaryota</taxon>
        <taxon>Fungi</taxon>
        <taxon>Dikarya</taxon>
        <taxon>Basidiomycota</taxon>
        <taxon>Pucciniomycotina</taxon>
        <taxon>Pucciniomycetes</taxon>
        <taxon>Pucciniales</taxon>
        <taxon>Pucciniaceae</taxon>
        <taxon>Puccinia</taxon>
    </lineage>
</organism>
<protein>
    <recommendedName>
        <fullName evidence="2">Trafficking protein particle complex subunit 11 domain-containing protein</fullName>
    </recommendedName>
</protein>
<feature type="region of interest" description="Disordered" evidence="1">
    <location>
        <begin position="90"/>
        <end position="112"/>
    </location>
</feature>
<feature type="compositionally biased region" description="Polar residues" evidence="1">
    <location>
        <begin position="277"/>
        <end position="287"/>
    </location>
</feature>
<gene>
    <name evidence="3" type="ORF">PCANC_12665</name>
</gene>
<evidence type="ECO:0000256" key="1">
    <source>
        <dbReference type="SAM" id="MobiDB-lite"/>
    </source>
</evidence>
<comment type="caution">
    <text evidence="3">The sequence shown here is derived from an EMBL/GenBank/DDBJ whole genome shotgun (WGS) entry which is preliminary data.</text>
</comment>
<feature type="region of interest" description="Disordered" evidence="1">
    <location>
        <begin position="952"/>
        <end position="977"/>
    </location>
</feature>
<dbReference type="OrthoDB" id="6278596at2759"/>
<feature type="region of interest" description="Disordered" evidence="1">
    <location>
        <begin position="268"/>
        <end position="292"/>
    </location>
</feature>